<dbReference type="SUPFAM" id="SSF51905">
    <property type="entry name" value="FAD/NAD(P)-binding domain"/>
    <property type="match status" value="1"/>
</dbReference>
<dbReference type="PRINTS" id="PR00420">
    <property type="entry name" value="RNGMNOXGNASE"/>
</dbReference>
<dbReference type="Pfam" id="PF21274">
    <property type="entry name" value="Rng_hyd_C"/>
    <property type="match status" value="1"/>
</dbReference>
<feature type="compositionally biased region" description="Low complexity" evidence="4">
    <location>
        <begin position="442"/>
        <end position="460"/>
    </location>
</feature>
<dbReference type="STRING" id="1765722.AT728_22425"/>
<proteinExistence type="predicted"/>
<dbReference type="GO" id="GO:0016709">
    <property type="term" value="F:oxidoreductase activity, acting on paired donors, with incorporation or reduction of molecular oxygen, NAD(P)H as one donor, and incorporation of one atom of oxygen"/>
    <property type="evidence" value="ECO:0007669"/>
    <property type="project" value="UniProtKB-ARBA"/>
</dbReference>
<dbReference type="Gene3D" id="3.30.9.10">
    <property type="entry name" value="D-Amino Acid Oxidase, subunit A, domain 2"/>
    <property type="match status" value="1"/>
</dbReference>
<evidence type="ECO:0000256" key="4">
    <source>
        <dbReference type="SAM" id="MobiDB-lite"/>
    </source>
</evidence>
<evidence type="ECO:0000259" key="5">
    <source>
        <dbReference type="Pfam" id="PF01494"/>
    </source>
</evidence>
<dbReference type="PANTHER" id="PTHR43004">
    <property type="entry name" value="TRK SYSTEM POTASSIUM UPTAKE PROTEIN"/>
    <property type="match status" value="1"/>
</dbReference>
<comment type="caution">
    <text evidence="6">The sequence shown here is derived from an EMBL/GenBank/DDBJ whole genome shotgun (WGS) entry which is preliminary data.</text>
</comment>
<dbReference type="InterPro" id="IPR002938">
    <property type="entry name" value="FAD-bd"/>
</dbReference>
<evidence type="ECO:0000256" key="2">
    <source>
        <dbReference type="ARBA" id="ARBA00022630"/>
    </source>
</evidence>
<evidence type="ECO:0000256" key="1">
    <source>
        <dbReference type="ARBA" id="ARBA00001974"/>
    </source>
</evidence>
<keyword evidence="7" id="KW-1185">Reference proteome</keyword>
<dbReference type="InterPro" id="IPR036188">
    <property type="entry name" value="FAD/NAD-bd_sf"/>
</dbReference>
<dbReference type="PANTHER" id="PTHR43004:SF19">
    <property type="entry name" value="BINDING MONOOXYGENASE, PUTATIVE (JCVI)-RELATED"/>
    <property type="match status" value="1"/>
</dbReference>
<feature type="domain" description="FAD-binding" evidence="5">
    <location>
        <begin position="2"/>
        <end position="342"/>
    </location>
</feature>
<sequence length="568" mass="59401">MAVLIVGGGPVGLAARVLLERWGVRTLLVEKRRGLSPFPRSRLVNVRSMEILRGLGLADRVTAEAFAPEYGRIRFRDTLRGPEFATAAMVGIDARVPESPARGVVTSQDRLEPVLLAAADAPVRFGLELVGLSEDPGGDGVVATLADRGSGTETRVRARYVVAADGAHSTVRQLLGIGTAGPGAMGSFTTVVFDADLDRWCADRPAGVYFTAHGSFAPVHPEGGWIWFGLTPDDPAGTDWPAAVARALGPGDDVPVDVVRVQHWVMNAFVAERLHHGRVLLTGDAAHAVPITGGLGMNTGLADVHNLCWKLAGVLHGWAGPHLLDTYAEERLPVAHRTLRRAVENTQLMLNVQHRRRAQLRSGAEPTPVVAAADRLSAPVELPWSDRYFAQLGLVLGVAYGAADTPSDGATDYVPTAEPGHRLPHLWLTPEGTGPDGTGSDATGPDATGPGTTGSDATGPGTTGSGATGPGGTPPGRSTLDACGEWFTLLTPGPARGERLAAGPWPVRVEPLPAEHAARWGLGPRGALLVRPDGHIGARWHDLPRPGGTELRAALAALTRSTPPGGAP</sequence>
<name>A0A0W7X1G7_9ACTN</name>
<feature type="compositionally biased region" description="Gly residues" evidence="4">
    <location>
        <begin position="461"/>
        <end position="471"/>
    </location>
</feature>
<dbReference type="AlphaFoldDB" id="A0A0W7X1G7"/>
<dbReference type="Gene3D" id="3.50.50.60">
    <property type="entry name" value="FAD/NAD(P)-binding domain"/>
    <property type="match status" value="1"/>
</dbReference>
<keyword evidence="2" id="KW-0285">Flavoprotein</keyword>
<organism evidence="6 7">
    <name type="scientific">Streptomyces silvensis</name>
    <dbReference type="NCBI Taxonomy" id="1765722"/>
    <lineage>
        <taxon>Bacteria</taxon>
        <taxon>Bacillati</taxon>
        <taxon>Actinomycetota</taxon>
        <taxon>Actinomycetes</taxon>
        <taxon>Kitasatosporales</taxon>
        <taxon>Streptomycetaceae</taxon>
        <taxon>Streptomyces</taxon>
    </lineage>
</organism>
<dbReference type="EMBL" id="LOCL01000036">
    <property type="protein sequence ID" value="KUF16696.1"/>
    <property type="molecule type" value="Genomic_DNA"/>
</dbReference>
<dbReference type="Pfam" id="PF01494">
    <property type="entry name" value="FAD_binding_3"/>
    <property type="match status" value="1"/>
</dbReference>
<keyword evidence="3" id="KW-0274">FAD</keyword>
<protein>
    <submittedName>
        <fullName evidence="6">2-polyprenyl-6-methoxyphenol hydroxylase</fullName>
    </submittedName>
</protein>
<feature type="region of interest" description="Disordered" evidence="4">
    <location>
        <begin position="410"/>
        <end position="479"/>
    </location>
</feature>
<dbReference type="GO" id="GO:0071949">
    <property type="term" value="F:FAD binding"/>
    <property type="evidence" value="ECO:0007669"/>
    <property type="project" value="InterPro"/>
</dbReference>
<evidence type="ECO:0000256" key="3">
    <source>
        <dbReference type="ARBA" id="ARBA00022827"/>
    </source>
</evidence>
<reference evidence="6 7" key="1">
    <citation type="submission" date="2015-12" db="EMBL/GenBank/DDBJ databases">
        <title>Draft genome sequence of Streptomyces silvensis ATCC 53525, a producer of novel hormone antagonists.</title>
        <authorList>
            <person name="Johnston C.W."/>
            <person name="Li Y."/>
            <person name="Magarvey N.A."/>
        </authorList>
    </citation>
    <scope>NUCLEOTIDE SEQUENCE [LARGE SCALE GENOMIC DNA]</scope>
    <source>
        <strain evidence="6 7">ATCC 53525</strain>
    </source>
</reference>
<dbReference type="Gene3D" id="3.40.30.120">
    <property type="match status" value="1"/>
</dbReference>
<accession>A0A0W7X1G7</accession>
<dbReference type="InterPro" id="IPR050641">
    <property type="entry name" value="RIFMO-like"/>
</dbReference>
<gene>
    <name evidence="6" type="ORF">AT728_22425</name>
</gene>
<dbReference type="Proteomes" id="UP000054804">
    <property type="component" value="Unassembled WGS sequence"/>
</dbReference>
<evidence type="ECO:0000313" key="7">
    <source>
        <dbReference type="Proteomes" id="UP000054804"/>
    </source>
</evidence>
<evidence type="ECO:0000313" key="6">
    <source>
        <dbReference type="EMBL" id="KUF16696.1"/>
    </source>
</evidence>
<comment type="cofactor">
    <cofactor evidence="1">
        <name>FAD</name>
        <dbReference type="ChEBI" id="CHEBI:57692"/>
    </cofactor>
</comment>